<dbReference type="Pfam" id="PF00068">
    <property type="entry name" value="Phospholip_A2_1"/>
    <property type="match status" value="1"/>
</dbReference>
<dbReference type="InParanoid" id="E4XP71"/>
<dbReference type="GO" id="GO:0004623">
    <property type="term" value="F:phospholipase A2 activity"/>
    <property type="evidence" value="ECO:0007669"/>
    <property type="project" value="InterPro"/>
</dbReference>
<dbReference type="InterPro" id="IPR016090">
    <property type="entry name" value="PLA2-like_dom"/>
</dbReference>
<dbReference type="Proteomes" id="UP000001307">
    <property type="component" value="Unassembled WGS sequence"/>
</dbReference>
<dbReference type="InterPro" id="IPR036444">
    <property type="entry name" value="PLipase_A2_dom_sf"/>
</dbReference>
<feature type="domain" description="Phospholipase A2-like central" evidence="1">
    <location>
        <begin position="6"/>
        <end position="106"/>
    </location>
</feature>
<evidence type="ECO:0000313" key="3">
    <source>
        <dbReference type="Proteomes" id="UP000001307"/>
    </source>
</evidence>
<dbReference type="OrthoDB" id="5841574at2759"/>
<keyword evidence="3" id="KW-1185">Reference proteome</keyword>
<evidence type="ECO:0000259" key="1">
    <source>
        <dbReference type="Pfam" id="PF00068"/>
    </source>
</evidence>
<sequence length="124" mass="14121">MLASAGSEHEAESFFEYGCWCSSSPRANRHDFTKGRSQPVDELDKVCRDAAYCHMCLKLDFEEECDFYQNYNYTLSSEGMNCAEQEGSCAWAACQCDRNFISELRNVEHLWKARNNVRGGFGTG</sequence>
<evidence type="ECO:0000313" key="2">
    <source>
        <dbReference type="EMBL" id="CBY11659.1"/>
    </source>
</evidence>
<accession>E4XP71</accession>
<proteinExistence type="predicted"/>
<dbReference type="GO" id="GO:0006644">
    <property type="term" value="P:phospholipid metabolic process"/>
    <property type="evidence" value="ECO:0007669"/>
    <property type="project" value="InterPro"/>
</dbReference>
<dbReference type="EMBL" id="FN653089">
    <property type="protein sequence ID" value="CBY11659.1"/>
    <property type="molecule type" value="Genomic_DNA"/>
</dbReference>
<reference evidence="2" key="1">
    <citation type="journal article" date="2010" name="Science">
        <title>Plasticity of animal genome architecture unmasked by rapid evolution of a pelagic tunicate.</title>
        <authorList>
            <person name="Denoeud F."/>
            <person name="Henriet S."/>
            <person name="Mungpakdee S."/>
            <person name="Aury J.M."/>
            <person name="Da Silva C."/>
            <person name="Brinkmann H."/>
            <person name="Mikhaleva J."/>
            <person name="Olsen L.C."/>
            <person name="Jubin C."/>
            <person name="Canestro C."/>
            <person name="Bouquet J.M."/>
            <person name="Danks G."/>
            <person name="Poulain J."/>
            <person name="Campsteijn C."/>
            <person name="Adamski M."/>
            <person name="Cross I."/>
            <person name="Yadetie F."/>
            <person name="Muffato M."/>
            <person name="Louis A."/>
            <person name="Butcher S."/>
            <person name="Tsagkogeorga G."/>
            <person name="Konrad A."/>
            <person name="Singh S."/>
            <person name="Jensen M.F."/>
            <person name="Cong E.H."/>
            <person name="Eikeseth-Otteraa H."/>
            <person name="Noel B."/>
            <person name="Anthouard V."/>
            <person name="Porcel B.M."/>
            <person name="Kachouri-Lafond R."/>
            <person name="Nishino A."/>
            <person name="Ugolini M."/>
            <person name="Chourrout P."/>
            <person name="Nishida H."/>
            <person name="Aasland R."/>
            <person name="Huzurbazar S."/>
            <person name="Westhof E."/>
            <person name="Delsuc F."/>
            <person name="Lehrach H."/>
            <person name="Reinhardt R."/>
            <person name="Weissenbach J."/>
            <person name="Roy S.W."/>
            <person name="Artiguenave F."/>
            <person name="Postlethwait J.H."/>
            <person name="Manak J.R."/>
            <person name="Thompson E.M."/>
            <person name="Jaillon O."/>
            <person name="Du Pasquier L."/>
            <person name="Boudinot P."/>
            <person name="Liberles D.A."/>
            <person name="Volff J.N."/>
            <person name="Philippe H."/>
            <person name="Lenhard B."/>
            <person name="Roest Crollius H."/>
            <person name="Wincker P."/>
            <person name="Chourrout D."/>
        </authorList>
    </citation>
    <scope>NUCLEOTIDE SEQUENCE [LARGE SCALE GENOMIC DNA]</scope>
</reference>
<gene>
    <name evidence="2" type="ORF">GSOID_T00016833001</name>
</gene>
<dbReference type="Gene3D" id="1.20.90.10">
    <property type="entry name" value="Phospholipase A2 domain"/>
    <property type="match status" value="1"/>
</dbReference>
<dbReference type="SUPFAM" id="SSF48619">
    <property type="entry name" value="Phospholipase A2, PLA2"/>
    <property type="match status" value="1"/>
</dbReference>
<organism evidence="2">
    <name type="scientific">Oikopleura dioica</name>
    <name type="common">Tunicate</name>
    <dbReference type="NCBI Taxonomy" id="34765"/>
    <lineage>
        <taxon>Eukaryota</taxon>
        <taxon>Metazoa</taxon>
        <taxon>Chordata</taxon>
        <taxon>Tunicata</taxon>
        <taxon>Appendicularia</taxon>
        <taxon>Copelata</taxon>
        <taxon>Oikopleuridae</taxon>
        <taxon>Oikopleura</taxon>
    </lineage>
</organism>
<dbReference type="AlphaFoldDB" id="E4XP71"/>
<name>E4XP71_OIKDI</name>
<dbReference type="GO" id="GO:0050482">
    <property type="term" value="P:arachidonate secretion"/>
    <property type="evidence" value="ECO:0007669"/>
    <property type="project" value="InterPro"/>
</dbReference>
<protein>
    <recommendedName>
        <fullName evidence="1">Phospholipase A2-like central domain-containing protein</fullName>
    </recommendedName>
</protein>